<evidence type="ECO:0000256" key="3">
    <source>
        <dbReference type="ARBA" id="ARBA00023315"/>
    </source>
</evidence>
<dbReference type="Pfam" id="PF03588">
    <property type="entry name" value="Leu_Phe_trans"/>
    <property type="match status" value="1"/>
</dbReference>
<dbReference type="SUPFAM" id="SSF55729">
    <property type="entry name" value="Acyl-CoA N-acyltransferases (Nat)"/>
    <property type="match status" value="1"/>
</dbReference>
<evidence type="ECO:0000313" key="4">
    <source>
        <dbReference type="EMBL" id="GEC19134.1"/>
    </source>
</evidence>
<proteinExistence type="predicted"/>
<gene>
    <name evidence="4" type="ORF">PHY01_14170</name>
</gene>
<dbReference type="InterPro" id="IPR004616">
    <property type="entry name" value="Leu/Phe-tRNA_Trfase"/>
</dbReference>
<reference evidence="4 5" key="1">
    <citation type="submission" date="2019-06" db="EMBL/GenBank/DDBJ databases">
        <title>Whole genome shotgun sequence of Pseudonocardia hydrocarbonoxydans NBRC 14498.</title>
        <authorList>
            <person name="Hosoyama A."/>
            <person name="Uohara A."/>
            <person name="Ohji S."/>
            <person name="Ichikawa N."/>
        </authorList>
    </citation>
    <scope>NUCLEOTIDE SEQUENCE [LARGE SCALE GENOMIC DNA]</scope>
    <source>
        <strain evidence="4 5">NBRC 14498</strain>
    </source>
</reference>
<dbReference type="GO" id="GO:0005737">
    <property type="term" value="C:cytoplasm"/>
    <property type="evidence" value="ECO:0007669"/>
    <property type="project" value="TreeGrafter"/>
</dbReference>
<dbReference type="Proteomes" id="UP000320338">
    <property type="component" value="Unassembled WGS sequence"/>
</dbReference>
<keyword evidence="5" id="KW-1185">Reference proteome</keyword>
<dbReference type="PANTHER" id="PTHR30098:SF2">
    <property type="entry name" value="LEUCYL_PHENYLALANYL-TRNA--PROTEIN TRANSFERASE"/>
    <property type="match status" value="1"/>
</dbReference>
<comment type="caution">
    <text evidence="4">The sequence shown here is derived from an EMBL/GenBank/DDBJ whole genome shotgun (WGS) entry which is preliminary data.</text>
</comment>
<evidence type="ECO:0000313" key="5">
    <source>
        <dbReference type="Proteomes" id="UP000320338"/>
    </source>
</evidence>
<sequence length="155" mass="17394">MHIPRSVARLVRRGDFDIRYDTAFAAVLRQCASVHDRENADDSWLTPDAQEVYLRLHELGFAHSTEAWRDGRLVGGEFGLGINGLYAADSTFYLEPNAGKVAFAHLLDRLRSRGFLLYDTRVTSGATRPFGAYTVSRDDYQVLLQEALSADVAFH</sequence>
<dbReference type="InterPro" id="IPR042203">
    <property type="entry name" value="Leu/Phe-tRNA_Trfase_C"/>
</dbReference>
<keyword evidence="3" id="KW-0012">Acyltransferase</keyword>
<dbReference type="InterPro" id="IPR016181">
    <property type="entry name" value="Acyl_CoA_acyltransferase"/>
</dbReference>
<organism evidence="4 5">
    <name type="scientific">Pseudonocardia hydrocarbonoxydans</name>
    <dbReference type="NCBI Taxonomy" id="76726"/>
    <lineage>
        <taxon>Bacteria</taxon>
        <taxon>Bacillati</taxon>
        <taxon>Actinomycetota</taxon>
        <taxon>Actinomycetes</taxon>
        <taxon>Pseudonocardiales</taxon>
        <taxon>Pseudonocardiaceae</taxon>
        <taxon>Pseudonocardia</taxon>
    </lineage>
</organism>
<dbReference type="AlphaFoldDB" id="A0A4Y3WK25"/>
<dbReference type="GO" id="GO:0030163">
    <property type="term" value="P:protein catabolic process"/>
    <property type="evidence" value="ECO:0007669"/>
    <property type="project" value="InterPro"/>
</dbReference>
<keyword evidence="2" id="KW-0808">Transferase</keyword>
<keyword evidence="1" id="KW-0963">Cytoplasm</keyword>
<dbReference type="EMBL" id="BJNG01000014">
    <property type="protein sequence ID" value="GEC19134.1"/>
    <property type="molecule type" value="Genomic_DNA"/>
</dbReference>
<evidence type="ECO:0000256" key="1">
    <source>
        <dbReference type="ARBA" id="ARBA00022490"/>
    </source>
</evidence>
<dbReference type="GO" id="GO:0008914">
    <property type="term" value="F:leucyl-tRNA--protein transferase activity"/>
    <property type="evidence" value="ECO:0007669"/>
    <property type="project" value="InterPro"/>
</dbReference>
<dbReference type="Gene3D" id="3.40.630.70">
    <property type="entry name" value="Leucyl/phenylalanyl-tRNA-protein transferase, C-terminal domain"/>
    <property type="match status" value="1"/>
</dbReference>
<evidence type="ECO:0000256" key="2">
    <source>
        <dbReference type="ARBA" id="ARBA00022679"/>
    </source>
</evidence>
<dbReference type="PANTHER" id="PTHR30098">
    <property type="entry name" value="LEUCYL/PHENYLALANYL-TRNA--PROTEIN TRANSFERASE"/>
    <property type="match status" value="1"/>
</dbReference>
<protein>
    <submittedName>
        <fullName evidence="4">Uncharacterized protein</fullName>
    </submittedName>
</protein>
<name>A0A4Y3WK25_9PSEU</name>
<accession>A0A4Y3WK25</accession>